<proteinExistence type="predicted"/>
<feature type="non-terminal residue" evidence="1">
    <location>
        <position position="1"/>
    </location>
</feature>
<gene>
    <name evidence="1" type="ORF">BDP27DRAFT_1399729</name>
</gene>
<organism evidence="1 2">
    <name type="scientific">Rhodocollybia butyracea</name>
    <dbReference type="NCBI Taxonomy" id="206335"/>
    <lineage>
        <taxon>Eukaryota</taxon>
        <taxon>Fungi</taxon>
        <taxon>Dikarya</taxon>
        <taxon>Basidiomycota</taxon>
        <taxon>Agaricomycotina</taxon>
        <taxon>Agaricomycetes</taxon>
        <taxon>Agaricomycetidae</taxon>
        <taxon>Agaricales</taxon>
        <taxon>Marasmiineae</taxon>
        <taxon>Omphalotaceae</taxon>
        <taxon>Rhodocollybia</taxon>
    </lineage>
</organism>
<dbReference type="EMBL" id="JADNRY010000014">
    <property type="protein sequence ID" value="KAF9074126.1"/>
    <property type="molecule type" value="Genomic_DNA"/>
</dbReference>
<evidence type="ECO:0000313" key="2">
    <source>
        <dbReference type="Proteomes" id="UP000772434"/>
    </source>
</evidence>
<name>A0A9P5Q302_9AGAR</name>
<dbReference type="AlphaFoldDB" id="A0A9P5Q302"/>
<evidence type="ECO:0000313" key="1">
    <source>
        <dbReference type="EMBL" id="KAF9074126.1"/>
    </source>
</evidence>
<accession>A0A9P5Q302</accession>
<protein>
    <submittedName>
        <fullName evidence="1">Uncharacterized protein</fullName>
    </submittedName>
</protein>
<dbReference type="Proteomes" id="UP000772434">
    <property type="component" value="Unassembled WGS sequence"/>
</dbReference>
<reference evidence="1" key="1">
    <citation type="submission" date="2020-11" db="EMBL/GenBank/DDBJ databases">
        <authorList>
            <consortium name="DOE Joint Genome Institute"/>
            <person name="Ahrendt S."/>
            <person name="Riley R."/>
            <person name="Andreopoulos W."/>
            <person name="Labutti K."/>
            <person name="Pangilinan J."/>
            <person name="Ruiz-Duenas F.J."/>
            <person name="Barrasa J.M."/>
            <person name="Sanchez-Garcia M."/>
            <person name="Camarero S."/>
            <person name="Miyauchi S."/>
            <person name="Serrano A."/>
            <person name="Linde D."/>
            <person name="Babiker R."/>
            <person name="Drula E."/>
            <person name="Ayuso-Fernandez I."/>
            <person name="Pacheco R."/>
            <person name="Padilla G."/>
            <person name="Ferreira P."/>
            <person name="Barriuso J."/>
            <person name="Kellner H."/>
            <person name="Castanera R."/>
            <person name="Alfaro M."/>
            <person name="Ramirez L."/>
            <person name="Pisabarro A.G."/>
            <person name="Kuo A."/>
            <person name="Tritt A."/>
            <person name="Lipzen A."/>
            <person name="He G."/>
            <person name="Yan M."/>
            <person name="Ng V."/>
            <person name="Cullen D."/>
            <person name="Martin F."/>
            <person name="Rosso M.-N."/>
            <person name="Henrissat B."/>
            <person name="Hibbett D."/>
            <person name="Martinez A.T."/>
            <person name="Grigoriev I.V."/>
        </authorList>
    </citation>
    <scope>NUCLEOTIDE SEQUENCE</scope>
    <source>
        <strain evidence="1">AH 40177</strain>
    </source>
</reference>
<comment type="caution">
    <text evidence="1">The sequence shown here is derived from an EMBL/GenBank/DDBJ whole genome shotgun (WGS) entry which is preliminary data.</text>
</comment>
<sequence>MSRSLVETVTPELVSCRTRAKREIGALGAKKFDPVESSYQKGVREPDFCSYNLGRKLENFQPGSDRIFKGPGSRGVKRVFHDSSLLRRNFFFLRSRRKERETHRECSSLESCLPGSVQHTLYQVRYPIQNFKFCHWGRLAHSRHNKQAKTNAL</sequence>
<keyword evidence="2" id="KW-1185">Reference proteome</keyword>